<sequence length="146" mass="16046">MLRCYPYCYIGQEPGRCAPRTSKDFQCLTVNVFKAIYRFHAVHAVPPLVCDALNSVWGMSRSQISMRSAGPTKHNLCRLLPHHPKEARGLNYCQLSQAWTGKSKGIGRVRTTDLPVGVRKPLPANSAALVTAVFLDGDPETGHVNG</sequence>
<protein>
    <submittedName>
        <fullName evidence="1">Uncharacterized protein</fullName>
    </submittedName>
</protein>
<gene>
    <name evidence="1" type="ORF">T265_04014</name>
</gene>
<dbReference type="KEGG" id="ovi:T265_04014"/>
<evidence type="ECO:0000313" key="1">
    <source>
        <dbReference type="EMBL" id="KER29358.1"/>
    </source>
</evidence>
<accession>A0A074ZPK9</accession>
<keyword evidence="2" id="KW-1185">Reference proteome</keyword>
<organism evidence="1 2">
    <name type="scientific">Opisthorchis viverrini</name>
    <name type="common">Southeast Asian liver fluke</name>
    <dbReference type="NCBI Taxonomy" id="6198"/>
    <lineage>
        <taxon>Eukaryota</taxon>
        <taxon>Metazoa</taxon>
        <taxon>Spiralia</taxon>
        <taxon>Lophotrochozoa</taxon>
        <taxon>Platyhelminthes</taxon>
        <taxon>Trematoda</taxon>
        <taxon>Digenea</taxon>
        <taxon>Opisthorchiida</taxon>
        <taxon>Opisthorchiata</taxon>
        <taxon>Opisthorchiidae</taxon>
        <taxon>Opisthorchis</taxon>
    </lineage>
</organism>
<dbReference type="EMBL" id="KL596680">
    <property type="protein sequence ID" value="KER29358.1"/>
    <property type="molecule type" value="Genomic_DNA"/>
</dbReference>
<dbReference type="RefSeq" id="XP_009166896.1">
    <property type="nucleotide sequence ID" value="XM_009168632.1"/>
</dbReference>
<dbReference type="Proteomes" id="UP000054324">
    <property type="component" value="Unassembled WGS sequence"/>
</dbReference>
<name>A0A074ZPK9_OPIVI</name>
<dbReference type="AlphaFoldDB" id="A0A074ZPK9"/>
<proteinExistence type="predicted"/>
<dbReference type="CTD" id="20318200"/>
<reference evidence="1 2" key="1">
    <citation type="submission" date="2013-11" db="EMBL/GenBank/DDBJ databases">
        <title>Opisthorchis viverrini - life in the bile duct.</title>
        <authorList>
            <person name="Young N.D."/>
            <person name="Nagarajan N."/>
            <person name="Lin S.J."/>
            <person name="Korhonen P.K."/>
            <person name="Jex A.R."/>
            <person name="Hall R.S."/>
            <person name="Safavi-Hemami H."/>
            <person name="Kaewkong W."/>
            <person name="Bertrand D."/>
            <person name="Gao S."/>
            <person name="Seet Q."/>
            <person name="Wongkham S."/>
            <person name="Teh B.T."/>
            <person name="Wongkham C."/>
            <person name="Intapan P.M."/>
            <person name="Maleewong W."/>
            <person name="Yang X."/>
            <person name="Hu M."/>
            <person name="Wang Z."/>
            <person name="Hofmann A."/>
            <person name="Sternberg P.W."/>
            <person name="Tan P."/>
            <person name="Wang J."/>
            <person name="Gasser R.B."/>
        </authorList>
    </citation>
    <scope>NUCLEOTIDE SEQUENCE [LARGE SCALE GENOMIC DNA]</scope>
</reference>
<dbReference type="GeneID" id="20318200"/>
<evidence type="ECO:0000313" key="2">
    <source>
        <dbReference type="Proteomes" id="UP000054324"/>
    </source>
</evidence>